<comment type="subcellular location">
    <subcellularLocation>
        <location evidence="1">Membrane</location>
        <topology evidence="1">Multi-pass membrane protein</topology>
    </subcellularLocation>
</comment>
<keyword evidence="6 8" id="KW-0472">Membrane</keyword>
<feature type="compositionally biased region" description="Basic and acidic residues" evidence="7">
    <location>
        <begin position="26"/>
        <end position="36"/>
    </location>
</feature>
<dbReference type="Pfam" id="PF00324">
    <property type="entry name" value="AA_permease"/>
    <property type="match status" value="1"/>
</dbReference>
<feature type="region of interest" description="Disordered" evidence="7">
    <location>
        <begin position="1"/>
        <end position="45"/>
    </location>
</feature>
<dbReference type="PANTHER" id="PTHR43341:SF3">
    <property type="entry name" value="AMINO-ACID PERMEASE PB1C11.02-RELATED"/>
    <property type="match status" value="1"/>
</dbReference>
<feature type="compositionally biased region" description="Polar residues" evidence="7">
    <location>
        <begin position="1"/>
        <end position="24"/>
    </location>
</feature>
<evidence type="ECO:0000256" key="4">
    <source>
        <dbReference type="ARBA" id="ARBA00022970"/>
    </source>
</evidence>
<evidence type="ECO:0000256" key="5">
    <source>
        <dbReference type="ARBA" id="ARBA00022989"/>
    </source>
</evidence>
<dbReference type="OrthoDB" id="3900342at2759"/>
<dbReference type="Proteomes" id="UP000298030">
    <property type="component" value="Unassembled WGS sequence"/>
</dbReference>
<feature type="transmembrane region" description="Helical" evidence="8">
    <location>
        <begin position="255"/>
        <end position="276"/>
    </location>
</feature>
<name>A0A4Y7TV28_COPMI</name>
<dbReference type="PANTHER" id="PTHR43341">
    <property type="entry name" value="AMINO ACID PERMEASE"/>
    <property type="match status" value="1"/>
</dbReference>
<dbReference type="Gene3D" id="1.20.1740.10">
    <property type="entry name" value="Amino acid/polyamine transporter I"/>
    <property type="match status" value="1"/>
</dbReference>
<feature type="transmembrane region" description="Helical" evidence="8">
    <location>
        <begin position="459"/>
        <end position="479"/>
    </location>
</feature>
<dbReference type="EMBL" id="QPFP01000004">
    <property type="protein sequence ID" value="TEB37462.1"/>
    <property type="molecule type" value="Genomic_DNA"/>
</dbReference>
<evidence type="ECO:0000256" key="1">
    <source>
        <dbReference type="ARBA" id="ARBA00004141"/>
    </source>
</evidence>
<feature type="transmembrane region" description="Helical" evidence="8">
    <location>
        <begin position="426"/>
        <end position="447"/>
    </location>
</feature>
<protein>
    <recommendedName>
        <fullName evidence="9">Amino acid permease/ SLC12A domain-containing protein</fullName>
    </recommendedName>
</protein>
<gene>
    <name evidence="10" type="ORF">FA13DRAFT_1809964</name>
</gene>
<feature type="region of interest" description="Disordered" evidence="7">
    <location>
        <begin position="484"/>
        <end position="511"/>
    </location>
</feature>
<dbReference type="STRING" id="71717.A0A4Y7TV28"/>
<organism evidence="10 11">
    <name type="scientific">Coprinellus micaceus</name>
    <name type="common">Glistening ink-cap mushroom</name>
    <name type="synonym">Coprinus micaceus</name>
    <dbReference type="NCBI Taxonomy" id="71717"/>
    <lineage>
        <taxon>Eukaryota</taxon>
        <taxon>Fungi</taxon>
        <taxon>Dikarya</taxon>
        <taxon>Basidiomycota</taxon>
        <taxon>Agaricomycotina</taxon>
        <taxon>Agaricomycetes</taxon>
        <taxon>Agaricomycetidae</taxon>
        <taxon>Agaricales</taxon>
        <taxon>Agaricineae</taxon>
        <taxon>Psathyrellaceae</taxon>
        <taxon>Coprinellus</taxon>
    </lineage>
</organism>
<dbReference type="InterPro" id="IPR004841">
    <property type="entry name" value="AA-permease/SLC12A_dom"/>
</dbReference>
<keyword evidence="4" id="KW-0029">Amino-acid transport</keyword>
<feature type="transmembrane region" description="Helical" evidence="8">
    <location>
        <begin position="352"/>
        <end position="374"/>
    </location>
</feature>
<dbReference type="InterPro" id="IPR004840">
    <property type="entry name" value="Amino_acid_permease_CS"/>
</dbReference>
<evidence type="ECO:0000256" key="3">
    <source>
        <dbReference type="ARBA" id="ARBA00022692"/>
    </source>
</evidence>
<evidence type="ECO:0000256" key="7">
    <source>
        <dbReference type="SAM" id="MobiDB-lite"/>
    </source>
</evidence>
<evidence type="ECO:0000256" key="6">
    <source>
        <dbReference type="ARBA" id="ARBA00023136"/>
    </source>
</evidence>
<feature type="transmembrane region" description="Helical" evidence="8">
    <location>
        <begin position="386"/>
        <end position="405"/>
    </location>
</feature>
<evidence type="ECO:0000256" key="8">
    <source>
        <dbReference type="SAM" id="Phobius"/>
    </source>
</evidence>
<dbReference type="GO" id="GO:0016020">
    <property type="term" value="C:membrane"/>
    <property type="evidence" value="ECO:0007669"/>
    <property type="project" value="UniProtKB-SubCell"/>
</dbReference>
<feature type="transmembrane region" description="Helical" evidence="8">
    <location>
        <begin position="49"/>
        <end position="69"/>
    </location>
</feature>
<reference evidence="10 11" key="1">
    <citation type="journal article" date="2019" name="Nat. Ecol. Evol.">
        <title>Megaphylogeny resolves global patterns of mushroom evolution.</title>
        <authorList>
            <person name="Varga T."/>
            <person name="Krizsan K."/>
            <person name="Foldi C."/>
            <person name="Dima B."/>
            <person name="Sanchez-Garcia M."/>
            <person name="Sanchez-Ramirez S."/>
            <person name="Szollosi G.J."/>
            <person name="Szarkandi J.G."/>
            <person name="Papp V."/>
            <person name="Albert L."/>
            <person name="Andreopoulos W."/>
            <person name="Angelini C."/>
            <person name="Antonin V."/>
            <person name="Barry K.W."/>
            <person name="Bougher N.L."/>
            <person name="Buchanan P."/>
            <person name="Buyck B."/>
            <person name="Bense V."/>
            <person name="Catcheside P."/>
            <person name="Chovatia M."/>
            <person name="Cooper J."/>
            <person name="Damon W."/>
            <person name="Desjardin D."/>
            <person name="Finy P."/>
            <person name="Geml J."/>
            <person name="Haridas S."/>
            <person name="Hughes K."/>
            <person name="Justo A."/>
            <person name="Karasinski D."/>
            <person name="Kautmanova I."/>
            <person name="Kiss B."/>
            <person name="Kocsube S."/>
            <person name="Kotiranta H."/>
            <person name="LaButti K.M."/>
            <person name="Lechner B.E."/>
            <person name="Liimatainen K."/>
            <person name="Lipzen A."/>
            <person name="Lukacs Z."/>
            <person name="Mihaltcheva S."/>
            <person name="Morgado L.N."/>
            <person name="Niskanen T."/>
            <person name="Noordeloos M.E."/>
            <person name="Ohm R.A."/>
            <person name="Ortiz-Santana B."/>
            <person name="Ovrebo C."/>
            <person name="Racz N."/>
            <person name="Riley R."/>
            <person name="Savchenko A."/>
            <person name="Shiryaev A."/>
            <person name="Soop K."/>
            <person name="Spirin V."/>
            <person name="Szebenyi C."/>
            <person name="Tomsovsky M."/>
            <person name="Tulloss R.E."/>
            <person name="Uehling J."/>
            <person name="Grigoriev I.V."/>
            <person name="Vagvolgyi C."/>
            <person name="Papp T."/>
            <person name="Martin F.M."/>
            <person name="Miettinen O."/>
            <person name="Hibbett D.S."/>
            <person name="Nagy L.G."/>
        </authorList>
    </citation>
    <scope>NUCLEOTIDE SEQUENCE [LARGE SCALE GENOMIC DNA]</scope>
    <source>
        <strain evidence="10 11">FP101781</strain>
    </source>
</reference>
<dbReference type="PROSITE" id="PS00218">
    <property type="entry name" value="AMINO_ACID_PERMEASE_1"/>
    <property type="match status" value="1"/>
</dbReference>
<accession>A0A4Y7TV28</accession>
<evidence type="ECO:0000256" key="2">
    <source>
        <dbReference type="ARBA" id="ARBA00022448"/>
    </source>
</evidence>
<proteinExistence type="predicted"/>
<feature type="domain" description="Amino acid permease/ SLC12A" evidence="9">
    <location>
        <begin position="54"/>
        <end position="485"/>
    </location>
</feature>
<keyword evidence="2" id="KW-0813">Transport</keyword>
<dbReference type="AlphaFoldDB" id="A0A4Y7TV28"/>
<feature type="transmembrane region" description="Helical" evidence="8">
    <location>
        <begin position="188"/>
        <end position="212"/>
    </location>
</feature>
<evidence type="ECO:0000313" key="10">
    <source>
        <dbReference type="EMBL" id="TEB37462.1"/>
    </source>
</evidence>
<feature type="transmembrane region" description="Helical" evidence="8">
    <location>
        <begin position="161"/>
        <end position="182"/>
    </location>
</feature>
<feature type="transmembrane region" description="Helical" evidence="8">
    <location>
        <begin position="81"/>
        <end position="101"/>
    </location>
</feature>
<dbReference type="InterPro" id="IPR050524">
    <property type="entry name" value="APC_YAT"/>
</dbReference>
<sequence length="559" mass="61043">MASHQFTQGSSTDVSQQGYGSAAQTGDRELSKERGGNGRSPTRGLQRNLSARQVQMIAIAGTIGTGLFLGTGRSLAQGGPASMLICYSIIGFIVYVTLLLLGEMATQYPVAGSFNAYTTRFFSPSYGFALGWNYWFNDAVSVASDLTAAQLVVQFWGVERAWAVSVVFWAFLVGVNAVHVRAYGEMEYWLSSLKVVTVVLFIIVGASVNVGFNAENRFIGFSKLDFAFGGTESLGITAGETQNPSKNMPRVVKLVFWRIVTFYILTVLLIGLNVPWDYPNLSNRSTTTSPFTIVFTLAGSRTAASFMNGVVLTSVLSAGNHALFAGTRVLYGLSVTSPPQAPKIFSRTTRSGIPLPALLVTSSVSALCLVSAYIGSGALWGWLQNIVGVSNQIAWLSIGLSSWRFRKAWVAQGRPKEELKFTASWTWPWGPVFVVVAVSALIIIQGWSSFIPQFSPLDFVSFYIEVPIMAIMTVAWLVASKRGRASPSRPTETEGLLSHNRSKSPPYKPRSWTDLVDVKKADLYSDEYEDQDDSEDEGAERAPTKGVWGALRRVWYCLV</sequence>
<dbReference type="GO" id="GO:0015171">
    <property type="term" value="F:amino acid transmembrane transporter activity"/>
    <property type="evidence" value="ECO:0007669"/>
    <property type="project" value="TreeGrafter"/>
</dbReference>
<keyword evidence="5 8" id="KW-1133">Transmembrane helix</keyword>
<keyword evidence="3 8" id="KW-0812">Transmembrane</keyword>
<keyword evidence="11" id="KW-1185">Reference proteome</keyword>
<evidence type="ECO:0000313" key="11">
    <source>
        <dbReference type="Proteomes" id="UP000298030"/>
    </source>
</evidence>
<comment type="caution">
    <text evidence="10">The sequence shown here is derived from an EMBL/GenBank/DDBJ whole genome shotgun (WGS) entry which is preliminary data.</text>
</comment>
<evidence type="ECO:0000259" key="9">
    <source>
        <dbReference type="Pfam" id="PF00324"/>
    </source>
</evidence>